<evidence type="ECO:0000313" key="1">
    <source>
        <dbReference type="EMBL" id="MCI4378030.1"/>
    </source>
</evidence>
<proteinExistence type="predicted"/>
<protein>
    <submittedName>
        <fullName evidence="1">Uncharacterized protein</fullName>
    </submittedName>
</protein>
<evidence type="ECO:0000313" key="2">
    <source>
        <dbReference type="Proteomes" id="UP000829447"/>
    </source>
</evidence>
<gene>
    <name evidence="1" type="ORF">PGIGA_G00210570</name>
</gene>
<dbReference type="Proteomes" id="UP000829447">
    <property type="component" value="Linkage Group LG5"/>
</dbReference>
<comment type="caution">
    <text evidence="1">The sequence shown here is derived from an EMBL/GenBank/DDBJ whole genome shotgun (WGS) entry which is preliminary data.</text>
</comment>
<feature type="non-terminal residue" evidence="1">
    <location>
        <position position="67"/>
    </location>
</feature>
<reference evidence="1 2" key="1">
    <citation type="journal article" date="2022" name="bioRxiv">
        <title>An ancient truncated duplication of the anti-Mullerian hormone receptor type 2 gene is a potential conserved master sex determinant in the Pangasiidae catfish family.</title>
        <authorList>
            <person name="Wen M."/>
            <person name="Pan Q."/>
            <person name="Jouanno E."/>
            <person name="Montfort J."/>
            <person name="Zahm M."/>
            <person name="Cabau C."/>
            <person name="Klopp C."/>
            <person name="Iampietro C."/>
            <person name="Roques C."/>
            <person name="Bouchez O."/>
            <person name="Castinel A."/>
            <person name="Donnadieu C."/>
            <person name="Parrinello H."/>
            <person name="Poncet C."/>
            <person name="Belmonte E."/>
            <person name="Gautier V."/>
            <person name="Avarre J.-C."/>
            <person name="Dugue R."/>
            <person name="Gustiano R."/>
            <person name="Ha T.T.T."/>
            <person name="Campet M."/>
            <person name="Sriphairoj K."/>
            <person name="Ribolli J."/>
            <person name="de Almeida F.L."/>
            <person name="Desvignes T."/>
            <person name="Postlethwait J.H."/>
            <person name="Bucao C.F."/>
            <person name="Robinson-Rechavi M."/>
            <person name="Bobe J."/>
            <person name="Herpin A."/>
            <person name="Guiguen Y."/>
        </authorList>
    </citation>
    <scope>NUCLEOTIDE SEQUENCE [LARGE SCALE GENOMIC DNA]</scope>
    <source>
        <strain evidence="1">YG-Dec2019</strain>
    </source>
</reference>
<organism evidence="1 2">
    <name type="scientific">Pangasianodon gigas</name>
    <name type="common">Mekong giant catfish</name>
    <name type="synonym">Pangasius gigas</name>
    <dbReference type="NCBI Taxonomy" id="30993"/>
    <lineage>
        <taxon>Eukaryota</taxon>
        <taxon>Metazoa</taxon>
        <taxon>Chordata</taxon>
        <taxon>Craniata</taxon>
        <taxon>Vertebrata</taxon>
        <taxon>Euteleostomi</taxon>
        <taxon>Actinopterygii</taxon>
        <taxon>Neopterygii</taxon>
        <taxon>Teleostei</taxon>
        <taxon>Ostariophysi</taxon>
        <taxon>Siluriformes</taxon>
        <taxon>Pangasiidae</taxon>
        <taxon>Pangasianodon</taxon>
    </lineage>
</organism>
<feature type="non-terminal residue" evidence="1">
    <location>
        <position position="1"/>
    </location>
</feature>
<name>A0ACC5WI67_PANGG</name>
<sequence length="67" mass="7466">PSFWPPSKYTGELIGVDYLLVQTGQPLQRVDPDAEATDQLLEEVNVDEQEDEGFEEDLSDDPALTSL</sequence>
<accession>A0ACC5WI67</accession>
<dbReference type="EMBL" id="CM040458">
    <property type="protein sequence ID" value="MCI4378030.1"/>
    <property type="molecule type" value="Genomic_DNA"/>
</dbReference>
<keyword evidence="2" id="KW-1185">Reference proteome</keyword>